<protein>
    <submittedName>
        <fullName evidence="1">Uncharacterized protein</fullName>
    </submittedName>
</protein>
<evidence type="ECO:0000313" key="1">
    <source>
        <dbReference type="EMBL" id="MDH6062810.1"/>
    </source>
</evidence>
<name>A0AA43GX07_9CYAN</name>
<dbReference type="AlphaFoldDB" id="A0AA43GX07"/>
<dbReference type="Proteomes" id="UP001159370">
    <property type="component" value="Unassembled WGS sequence"/>
</dbReference>
<organism evidence="1 2">
    <name type="scientific">Umezakia ovalisporum FSS-62</name>
    <dbReference type="NCBI Taxonomy" id="2971776"/>
    <lineage>
        <taxon>Bacteria</taxon>
        <taxon>Bacillati</taxon>
        <taxon>Cyanobacteriota</taxon>
        <taxon>Cyanophyceae</taxon>
        <taxon>Nostocales</taxon>
        <taxon>Nodulariaceae</taxon>
        <taxon>Umezakia</taxon>
    </lineage>
</organism>
<accession>A0AA43GX07</accession>
<dbReference type="RefSeq" id="WP_280656274.1">
    <property type="nucleotide sequence ID" value="NZ_JANQDL010000024.1"/>
</dbReference>
<gene>
    <name evidence="1" type="ORF">NWP23_03205</name>
</gene>
<proteinExistence type="predicted"/>
<evidence type="ECO:0000313" key="2">
    <source>
        <dbReference type="Proteomes" id="UP001159370"/>
    </source>
</evidence>
<dbReference type="EMBL" id="JANQDL010000024">
    <property type="protein sequence ID" value="MDH6062810.1"/>
    <property type="molecule type" value="Genomic_DNA"/>
</dbReference>
<reference evidence="1 2" key="1">
    <citation type="journal article" date="2023" name="J. Phycol.">
        <title>Chrysosporum ovalisporum is synonymous with the true-branching cyanobacterium Umezakia natans (Nostocales/Aphanizomenonaceae).</title>
        <authorList>
            <person name="McGregor G.B."/>
            <person name="Sendall B.C."/>
            <person name="Niiyama Y."/>
            <person name="Tuji A."/>
            <person name="Willis A."/>
        </authorList>
    </citation>
    <scope>NUCLEOTIDE SEQUENCE [LARGE SCALE GENOMIC DNA]</scope>
    <source>
        <strain evidence="1 2">FSS-62</strain>
    </source>
</reference>
<comment type="caution">
    <text evidence="1">The sequence shown here is derived from an EMBL/GenBank/DDBJ whole genome shotgun (WGS) entry which is preliminary data.</text>
</comment>
<sequence length="83" mass="9669">MESQEKQEKVEFPGLSLAVYREIAAHLRQVEGIEVCVIPQASAEFDYNESQISGLWICWQPNSTTESRQRVEQILGYYRQRYG</sequence>